<gene>
    <name evidence="3" type="ORF">COU31_03130</name>
</gene>
<evidence type="ECO:0008006" key="5">
    <source>
        <dbReference type="Google" id="ProtNLM"/>
    </source>
</evidence>
<dbReference type="EMBL" id="PFBX01000030">
    <property type="protein sequence ID" value="PIT87396.1"/>
    <property type="molecule type" value="Genomic_DNA"/>
</dbReference>
<dbReference type="PROSITE" id="PS51257">
    <property type="entry name" value="PROKAR_LIPOPROTEIN"/>
    <property type="match status" value="1"/>
</dbReference>
<proteinExistence type="predicted"/>
<accession>A0A2M6W3M1</accession>
<comment type="caution">
    <text evidence="3">The sequence shown here is derived from an EMBL/GenBank/DDBJ whole genome shotgun (WGS) entry which is preliminary data.</text>
</comment>
<sequence length="348" mass="37516">MITLSRNNYKSLFIGSSFFSCGGGVPYKNSIELMNSSNAENVSLVSLDELSDDDWLCTVYAIGASGRSKKEYKAFLLAIECLEQHLGVHIKGVIPGEIGSEVNAVWTASKKNIALVDTDMVGGRAVPEEDMDIYGIKNIDSTPVIIVNDQSDVIIVKASKNGAILESVYRAFAVASGGYCYVASRPIRKADAQLILPPRTMSRSILTGDAILTCKSEAELINALGEKCNSRLLARGKVGSNALKDEPGFLSGVTQISGSGAFEGKEFTIHYKNENIILFCGEKRLCSVPDSISTVDSDSLLPISNSSLQLGSNVLVFGTPALPIWKTDRGIELLGPRRFGFQEDYVPL</sequence>
<reference evidence="4" key="1">
    <citation type="submission" date="2017-09" db="EMBL/GenBank/DDBJ databases">
        <title>Depth-based differentiation of microbial function through sediment-hosted aquifers and enrichment of novel symbionts in the deep terrestrial subsurface.</title>
        <authorList>
            <person name="Probst A.J."/>
            <person name="Ladd B."/>
            <person name="Jarett J.K."/>
            <person name="Geller-Mcgrath D.E."/>
            <person name="Sieber C.M.K."/>
            <person name="Emerson J.B."/>
            <person name="Anantharaman K."/>
            <person name="Thomas B.C."/>
            <person name="Malmstrom R."/>
            <person name="Stieglmeier M."/>
            <person name="Klingl A."/>
            <person name="Woyke T."/>
            <person name="Ryan C.M."/>
            <person name="Banfield J.F."/>
        </authorList>
    </citation>
    <scope>NUCLEOTIDE SEQUENCE [LARGE SCALE GENOMIC DNA]</scope>
</reference>
<evidence type="ECO:0000313" key="4">
    <source>
        <dbReference type="Proteomes" id="UP000231183"/>
    </source>
</evidence>
<dbReference type="Gene3D" id="2.40.390.10">
    <property type="entry name" value="CV3147-like"/>
    <property type="match status" value="1"/>
</dbReference>
<dbReference type="Pfam" id="PF06032">
    <property type="entry name" value="S-Me-THD_N"/>
    <property type="match status" value="1"/>
</dbReference>
<evidence type="ECO:0000313" key="3">
    <source>
        <dbReference type="EMBL" id="PIT87396.1"/>
    </source>
</evidence>
<name>A0A2M6W3M1_9BACT</name>
<dbReference type="InterPro" id="IPR024071">
    <property type="entry name" value="S-Me-THD_C_sf"/>
</dbReference>
<feature type="domain" description="S-Me-THD N-terminal" evidence="1">
    <location>
        <begin position="10"/>
        <end position="157"/>
    </location>
</feature>
<feature type="domain" description="S-Me-THD-like C-terminal" evidence="2">
    <location>
        <begin position="164"/>
        <end position="348"/>
    </location>
</feature>
<dbReference type="Proteomes" id="UP000231183">
    <property type="component" value="Unassembled WGS sequence"/>
</dbReference>
<dbReference type="InterPro" id="IPR010318">
    <property type="entry name" value="S-Me-THD_N"/>
</dbReference>
<dbReference type="Gene3D" id="3.40.1610.10">
    <property type="entry name" value="CV3147-like domain"/>
    <property type="match status" value="1"/>
</dbReference>
<evidence type="ECO:0000259" key="1">
    <source>
        <dbReference type="Pfam" id="PF06032"/>
    </source>
</evidence>
<organism evidence="3 4">
    <name type="scientific">Candidatus Magasanikbacteria bacterium CG10_big_fil_rev_8_21_14_0_10_40_10</name>
    <dbReference type="NCBI Taxonomy" id="1974648"/>
    <lineage>
        <taxon>Bacteria</taxon>
        <taxon>Candidatus Magasanikiibacteriota</taxon>
    </lineage>
</organism>
<dbReference type="InterPro" id="IPR027479">
    <property type="entry name" value="S-Me-THD_N_sf"/>
</dbReference>
<dbReference type="AlphaFoldDB" id="A0A2M6W3M1"/>
<dbReference type="SUPFAM" id="SSF160991">
    <property type="entry name" value="CV3147-like"/>
    <property type="match status" value="1"/>
</dbReference>
<protein>
    <recommendedName>
        <fullName evidence="5">DUF917 domain-containing protein</fullName>
    </recommendedName>
</protein>
<dbReference type="Pfam" id="PF20906">
    <property type="entry name" value="S-Me-THD_C"/>
    <property type="match status" value="1"/>
</dbReference>
<evidence type="ECO:0000259" key="2">
    <source>
        <dbReference type="Pfam" id="PF20906"/>
    </source>
</evidence>
<dbReference type="InterPro" id="IPR048350">
    <property type="entry name" value="S-Me-THD-like_C"/>
</dbReference>